<feature type="transmembrane region" description="Helical" evidence="1">
    <location>
        <begin position="43"/>
        <end position="62"/>
    </location>
</feature>
<protein>
    <submittedName>
        <fullName evidence="2">Uncharacterized protein</fullName>
    </submittedName>
</protein>
<keyword evidence="1" id="KW-0812">Transmembrane</keyword>
<proteinExistence type="predicted"/>
<feature type="transmembrane region" description="Helical" evidence="1">
    <location>
        <begin position="21"/>
        <end position="37"/>
    </location>
</feature>
<gene>
    <name evidence="2" type="ORF">SAMN02745136_05715</name>
</gene>
<keyword evidence="3" id="KW-1185">Reference proteome</keyword>
<dbReference type="Proteomes" id="UP000184386">
    <property type="component" value="Unassembled WGS sequence"/>
</dbReference>
<reference evidence="2" key="1">
    <citation type="submission" date="2016-11" db="EMBL/GenBank/DDBJ databases">
        <authorList>
            <person name="Jaros S."/>
            <person name="Januszkiewicz K."/>
            <person name="Wedrychowicz H."/>
        </authorList>
    </citation>
    <scope>NUCLEOTIDE SEQUENCE [LARGE SCALE GENOMIC DNA]</scope>
    <source>
        <strain evidence="2">DSM 15929</strain>
    </source>
</reference>
<dbReference type="RefSeq" id="WP_073280581.1">
    <property type="nucleotide sequence ID" value="NZ_FRAC01000056.1"/>
</dbReference>
<evidence type="ECO:0000313" key="3">
    <source>
        <dbReference type="Proteomes" id="UP000184386"/>
    </source>
</evidence>
<evidence type="ECO:0000256" key="1">
    <source>
        <dbReference type="SAM" id="Phobius"/>
    </source>
</evidence>
<dbReference type="EMBL" id="FRAC01000056">
    <property type="protein sequence ID" value="SHL79687.1"/>
    <property type="molecule type" value="Genomic_DNA"/>
</dbReference>
<dbReference type="AlphaFoldDB" id="A0A1M7DJX1"/>
<keyword evidence="1" id="KW-1133">Transmembrane helix</keyword>
<keyword evidence="1" id="KW-0472">Membrane</keyword>
<organism evidence="2 3">
    <name type="scientific">Anaerocolumna jejuensis DSM 15929</name>
    <dbReference type="NCBI Taxonomy" id="1121322"/>
    <lineage>
        <taxon>Bacteria</taxon>
        <taxon>Bacillati</taxon>
        <taxon>Bacillota</taxon>
        <taxon>Clostridia</taxon>
        <taxon>Lachnospirales</taxon>
        <taxon>Lachnospiraceae</taxon>
        <taxon>Anaerocolumna</taxon>
    </lineage>
</organism>
<sequence length="130" mass="14977">MKLLIGFVIAFKKSKKIMMPLLIVYIIFFSCFGFPIGKKDFVYMLYILFSLLIICLMFSALFENKIILMLCTYFVCNLIGMCLHFIIEYGEVTIQRDFTLINILVSLMQIPIVIAGSLLINRLILIKGSK</sequence>
<feature type="transmembrane region" description="Helical" evidence="1">
    <location>
        <begin position="99"/>
        <end position="120"/>
    </location>
</feature>
<feature type="transmembrane region" description="Helical" evidence="1">
    <location>
        <begin position="67"/>
        <end position="87"/>
    </location>
</feature>
<dbReference type="PROSITE" id="PS51257">
    <property type="entry name" value="PROKAR_LIPOPROTEIN"/>
    <property type="match status" value="1"/>
</dbReference>
<evidence type="ECO:0000313" key="2">
    <source>
        <dbReference type="EMBL" id="SHL79687.1"/>
    </source>
</evidence>
<accession>A0A1M7DJX1</accession>
<name>A0A1M7DJX1_9FIRM</name>